<protein>
    <recommendedName>
        <fullName evidence="3">Peptidase S1 domain-containing protein</fullName>
    </recommendedName>
</protein>
<accession>A0A2C9LPL4</accession>
<dbReference type="Proteomes" id="UP000076420">
    <property type="component" value="Unassembled WGS sequence"/>
</dbReference>
<dbReference type="SUPFAM" id="SSF50494">
    <property type="entry name" value="Trypsin-like serine proteases"/>
    <property type="match status" value="1"/>
</dbReference>
<evidence type="ECO:0000259" key="3">
    <source>
        <dbReference type="PROSITE" id="PS50240"/>
    </source>
</evidence>
<dbReference type="InterPro" id="IPR043504">
    <property type="entry name" value="Peptidase_S1_PA_chymotrypsin"/>
</dbReference>
<evidence type="ECO:0000313" key="5">
    <source>
        <dbReference type="Proteomes" id="UP000076420"/>
    </source>
</evidence>
<dbReference type="GO" id="GO:0006508">
    <property type="term" value="P:proteolysis"/>
    <property type="evidence" value="ECO:0007669"/>
    <property type="project" value="InterPro"/>
</dbReference>
<evidence type="ECO:0000256" key="2">
    <source>
        <dbReference type="ARBA" id="ARBA00024195"/>
    </source>
</evidence>
<gene>
    <name evidence="4" type="primary">106051906</name>
</gene>
<sequence>MYSATPIAKECEYPGIVGIYNGTSGKYLCIGVLLEESKILFDTLCKSLVGSAYTPNYVVVQSYQKPIVFTDLPSVVASTAKLLDPTGLNAKVFTASLNKPVLFNNACVQPACFPNANLPLSDVDLTDCRITGYGDTTDTLGSSSSTLVEVKVKVDPATVASGSLKYTRNDGLSSKTGPCFNDQGAPLICNHLVTGEWVTIGTVSTIGLKCSLGTSTAAAVYSLLKESTTHNLYNGLQTFKYTVPV</sequence>
<dbReference type="VEuPathDB" id="VectorBase:BGLAX_031474"/>
<dbReference type="InterPro" id="IPR051487">
    <property type="entry name" value="Ser/Thr_Proteases_Immune/Dev"/>
</dbReference>
<dbReference type="AlphaFoldDB" id="A0A2C9LPL4"/>
<dbReference type="InterPro" id="IPR009003">
    <property type="entry name" value="Peptidase_S1_PA"/>
</dbReference>
<evidence type="ECO:0000313" key="4">
    <source>
        <dbReference type="EnsemblMetazoa" id="BGLB033563-PA"/>
    </source>
</evidence>
<dbReference type="PANTHER" id="PTHR24256">
    <property type="entry name" value="TRYPTASE-RELATED"/>
    <property type="match status" value="1"/>
</dbReference>
<dbReference type="EnsemblMetazoa" id="BGLB033563-RA">
    <property type="protein sequence ID" value="BGLB033563-PA"/>
    <property type="gene ID" value="BGLB033563"/>
</dbReference>
<dbReference type="STRING" id="6526.A0A2C9LPL4"/>
<dbReference type="OrthoDB" id="6071622at2759"/>
<reference evidence="4" key="1">
    <citation type="submission" date="2020-05" db="UniProtKB">
        <authorList>
            <consortium name="EnsemblMetazoa"/>
        </authorList>
    </citation>
    <scope>IDENTIFICATION</scope>
    <source>
        <strain evidence="4">BB02</strain>
    </source>
</reference>
<comment type="similarity">
    <text evidence="2">Belongs to the peptidase S1 family. CLIP subfamily.</text>
</comment>
<dbReference type="Pfam" id="PF00089">
    <property type="entry name" value="Trypsin"/>
    <property type="match status" value="1"/>
</dbReference>
<dbReference type="GO" id="GO:0004252">
    <property type="term" value="F:serine-type endopeptidase activity"/>
    <property type="evidence" value="ECO:0007669"/>
    <property type="project" value="InterPro"/>
</dbReference>
<organism evidence="4 5">
    <name type="scientific">Biomphalaria glabrata</name>
    <name type="common">Bloodfluke planorb</name>
    <name type="synonym">Freshwater snail</name>
    <dbReference type="NCBI Taxonomy" id="6526"/>
    <lineage>
        <taxon>Eukaryota</taxon>
        <taxon>Metazoa</taxon>
        <taxon>Spiralia</taxon>
        <taxon>Lophotrochozoa</taxon>
        <taxon>Mollusca</taxon>
        <taxon>Gastropoda</taxon>
        <taxon>Heterobranchia</taxon>
        <taxon>Euthyneura</taxon>
        <taxon>Panpulmonata</taxon>
        <taxon>Hygrophila</taxon>
        <taxon>Lymnaeoidea</taxon>
        <taxon>Planorbidae</taxon>
        <taxon>Biomphalaria</taxon>
    </lineage>
</organism>
<name>A0A2C9LPL4_BIOGL</name>
<dbReference type="KEGG" id="bgt:106051906"/>
<dbReference type="Gene3D" id="2.40.10.10">
    <property type="entry name" value="Trypsin-like serine proteases"/>
    <property type="match status" value="1"/>
</dbReference>
<dbReference type="VEuPathDB" id="VectorBase:BGLB033563"/>
<dbReference type="InterPro" id="IPR001254">
    <property type="entry name" value="Trypsin_dom"/>
</dbReference>
<evidence type="ECO:0000256" key="1">
    <source>
        <dbReference type="ARBA" id="ARBA00023157"/>
    </source>
</evidence>
<keyword evidence="1" id="KW-1015">Disulfide bond</keyword>
<proteinExistence type="inferred from homology"/>
<feature type="domain" description="Peptidase S1" evidence="3">
    <location>
        <begin position="1"/>
        <end position="245"/>
    </location>
</feature>
<dbReference type="PROSITE" id="PS50240">
    <property type="entry name" value="TRYPSIN_DOM"/>
    <property type="match status" value="1"/>
</dbReference>